<dbReference type="EMBL" id="CP147407">
    <property type="protein sequence ID" value="WXB98839.1"/>
    <property type="molecule type" value="Genomic_DNA"/>
</dbReference>
<evidence type="ECO:0000313" key="4">
    <source>
        <dbReference type="Proteomes" id="UP001377337"/>
    </source>
</evidence>
<dbReference type="NCBIfam" id="NF001813">
    <property type="entry name" value="PRK00549.1"/>
    <property type="match status" value="1"/>
</dbReference>
<dbReference type="InterPro" id="IPR036425">
    <property type="entry name" value="MoaB/Mog-like_dom_sf"/>
</dbReference>
<dbReference type="Gene3D" id="3.30.70.2860">
    <property type="match status" value="1"/>
</dbReference>
<comment type="similarity">
    <text evidence="1">Belongs to the CinA family.</text>
</comment>
<dbReference type="Pfam" id="PF02464">
    <property type="entry name" value="CinA"/>
    <property type="match status" value="1"/>
</dbReference>
<dbReference type="NCBIfam" id="TIGR00199">
    <property type="entry name" value="PncC_domain"/>
    <property type="match status" value="1"/>
</dbReference>
<dbReference type="InterPro" id="IPR008136">
    <property type="entry name" value="CinA_C"/>
</dbReference>
<dbReference type="Proteomes" id="UP001377337">
    <property type="component" value="Chromosome"/>
</dbReference>
<keyword evidence="4" id="KW-1185">Reference proteome</keyword>
<sequence length="417" mass="45474">MNTKTEIIAVGSELLLGQIVNSNAQFISSELAEMGFNTYYHTVTGDNAGRLKAAIETAQTRSNVIIFTGGLGPTKDDLTKETIASHLHVQLVTDNDAMASIEDYFKKVNRAMSENNRKQALVLEGSHILKNDTGMAPGMALEADGIVYILMPGPPSEMRPMFSNYARPYLLELLGEQEKIMSRVLRYFGIGESQLEADLEDLIDGQTNPTIAPLAGDGEVTLRLTARHKEATTATQLLNELEQTINARVGDYFYGYESTSLLQEVTDRLIERKITISSAESLTGGLFSEQLTTVKGTSSVLKGGIVCYSNSVKQNLLNVKPETLENHGAVSGQCAKEMAENIRRLAESDIGISFTGVAGPEPMDNQPVGTVYIGIASEAQTEVHELKLAGSRDGIRKRSVKYGCRLLMKHLEKHTAL</sequence>
<accession>A0ABZ2NMU4</accession>
<name>A0ABZ2NMU4_9BACI</name>
<feature type="domain" description="MoaB/Mog" evidence="2">
    <location>
        <begin position="6"/>
        <end position="172"/>
    </location>
</feature>
<dbReference type="RefSeq" id="WP_338781987.1">
    <property type="nucleotide sequence ID" value="NZ_CP147407.1"/>
</dbReference>
<dbReference type="PANTHER" id="PTHR13939">
    <property type="entry name" value="NICOTINAMIDE-NUCLEOTIDE AMIDOHYDROLASE PNCC"/>
    <property type="match status" value="1"/>
</dbReference>
<dbReference type="NCBIfam" id="TIGR00177">
    <property type="entry name" value="molyb_syn"/>
    <property type="match status" value="1"/>
</dbReference>
<reference evidence="3 4" key="1">
    <citation type="submission" date="2024-02" db="EMBL/GenBank/DDBJ databases">
        <title>Seven novel Bacillus-like species.</title>
        <authorList>
            <person name="Liu G."/>
        </authorList>
    </citation>
    <scope>NUCLEOTIDE SEQUENCE [LARGE SCALE GENOMIC DNA]</scope>
    <source>
        <strain evidence="3 4">FJAT-52054</strain>
    </source>
</reference>
<dbReference type="CDD" id="cd00885">
    <property type="entry name" value="cinA"/>
    <property type="match status" value="1"/>
</dbReference>
<protein>
    <recommendedName>
        <fullName evidence="1">Putative competence-damage inducible protein</fullName>
    </recommendedName>
</protein>
<evidence type="ECO:0000259" key="2">
    <source>
        <dbReference type="SMART" id="SM00852"/>
    </source>
</evidence>
<evidence type="ECO:0000313" key="3">
    <source>
        <dbReference type="EMBL" id="WXB98839.1"/>
    </source>
</evidence>
<dbReference type="InterPro" id="IPR041424">
    <property type="entry name" value="CinA_KH"/>
</dbReference>
<dbReference type="InterPro" id="IPR008135">
    <property type="entry name" value="Competence-induced_CinA"/>
</dbReference>
<dbReference type="PANTHER" id="PTHR13939:SF0">
    <property type="entry name" value="NMN AMIDOHYDROLASE-LIKE PROTEIN YFAY"/>
    <property type="match status" value="1"/>
</dbReference>
<proteinExistence type="inferred from homology"/>
<dbReference type="HAMAP" id="MF_00226_B">
    <property type="entry name" value="CinA_B"/>
    <property type="match status" value="1"/>
</dbReference>
<dbReference type="InterPro" id="IPR050101">
    <property type="entry name" value="CinA"/>
</dbReference>
<dbReference type="Gene3D" id="3.40.980.10">
    <property type="entry name" value="MoaB/Mog-like domain"/>
    <property type="match status" value="1"/>
</dbReference>
<dbReference type="NCBIfam" id="TIGR00200">
    <property type="entry name" value="cinA_nterm"/>
    <property type="match status" value="1"/>
</dbReference>
<dbReference type="Pfam" id="PF00994">
    <property type="entry name" value="MoCF_biosynth"/>
    <property type="match status" value="1"/>
</dbReference>
<dbReference type="SMART" id="SM00852">
    <property type="entry name" value="MoCF_biosynth"/>
    <property type="match status" value="1"/>
</dbReference>
<dbReference type="Gene3D" id="3.90.950.20">
    <property type="entry name" value="CinA-like"/>
    <property type="match status" value="1"/>
</dbReference>
<evidence type="ECO:0000256" key="1">
    <source>
        <dbReference type="HAMAP-Rule" id="MF_00226"/>
    </source>
</evidence>
<dbReference type="InterPro" id="IPR036653">
    <property type="entry name" value="CinA-like_C"/>
</dbReference>
<gene>
    <name evidence="1" type="primary">cinA</name>
    <name evidence="3" type="ORF">WCV65_10280</name>
</gene>
<dbReference type="PIRSF" id="PIRSF006728">
    <property type="entry name" value="CinA"/>
    <property type="match status" value="1"/>
</dbReference>
<dbReference type="Pfam" id="PF18146">
    <property type="entry name" value="CinA_KH"/>
    <property type="match status" value="1"/>
</dbReference>
<organism evidence="3 4">
    <name type="scientific">Metabacillus sediminis</name>
    <dbReference type="NCBI Taxonomy" id="3117746"/>
    <lineage>
        <taxon>Bacteria</taxon>
        <taxon>Bacillati</taxon>
        <taxon>Bacillota</taxon>
        <taxon>Bacilli</taxon>
        <taxon>Bacillales</taxon>
        <taxon>Bacillaceae</taxon>
        <taxon>Metabacillus</taxon>
    </lineage>
</organism>
<dbReference type="InterPro" id="IPR001453">
    <property type="entry name" value="MoaB/Mog_dom"/>
</dbReference>
<dbReference type="SUPFAM" id="SSF53218">
    <property type="entry name" value="Molybdenum cofactor biosynthesis proteins"/>
    <property type="match status" value="1"/>
</dbReference>
<dbReference type="SUPFAM" id="SSF142433">
    <property type="entry name" value="CinA-like"/>
    <property type="match status" value="1"/>
</dbReference>